<keyword evidence="8 13" id="KW-0547">Nucleotide-binding</keyword>
<evidence type="ECO:0000256" key="12">
    <source>
        <dbReference type="ARBA" id="ARBA00049954"/>
    </source>
</evidence>
<dbReference type="InterPro" id="IPR014721">
    <property type="entry name" value="Ribsml_uS5_D2-typ_fold_subgr"/>
</dbReference>
<keyword evidence="9 13" id="KW-0418">Kinase</keyword>
<dbReference type="Gene3D" id="3.30.70.890">
    <property type="entry name" value="GHMP kinase, C-terminal domain"/>
    <property type="match status" value="1"/>
</dbReference>
<evidence type="ECO:0000313" key="16">
    <source>
        <dbReference type="EMBL" id="VYU23123.1"/>
    </source>
</evidence>
<proteinExistence type="inferred from homology"/>
<dbReference type="PANTHER" id="PTHR20861:SF1">
    <property type="entry name" value="HOMOSERINE KINASE"/>
    <property type="match status" value="1"/>
</dbReference>
<evidence type="ECO:0000256" key="2">
    <source>
        <dbReference type="ARBA" id="ARBA00007370"/>
    </source>
</evidence>
<keyword evidence="13" id="KW-0963">Cytoplasm</keyword>
<evidence type="ECO:0000256" key="5">
    <source>
        <dbReference type="ARBA" id="ARBA00022605"/>
    </source>
</evidence>
<dbReference type="InterPro" id="IPR006203">
    <property type="entry name" value="GHMP_knse_ATP-bd_CS"/>
</dbReference>
<sequence>MDTITVKVPATSANCGPGFDSLGLALELYNTFTFTPDKTASANTYTFSGFDADTLAKEDQTYNLVGQAMQAVFQKASSKPIYGNVHSETVIPPSRGLGSSSTAIVAGLLLANRLLAKPLTTHELLVLANDIEGHPDNVAPALLGNLVCAVNDPKELLYTTVALPEELLFAVVVPEVSVSTAYARSVLPKTIAHKEAVANVSHATLFVTALLQHKLDYLRIALEDYLHVPYRKTLIPHCEDVFEVARKAGAYGATISGSGSTLIAYCPRSTAQTVATRMGDVFNNNNIPCRTYVLKADTVGARYV</sequence>
<feature type="domain" description="GHMP kinase N-terminal" evidence="14">
    <location>
        <begin position="63"/>
        <end position="144"/>
    </location>
</feature>
<evidence type="ECO:0000259" key="14">
    <source>
        <dbReference type="Pfam" id="PF00288"/>
    </source>
</evidence>
<evidence type="ECO:0000256" key="9">
    <source>
        <dbReference type="ARBA" id="ARBA00022777"/>
    </source>
</evidence>
<feature type="binding site" evidence="13">
    <location>
        <begin position="92"/>
        <end position="102"/>
    </location>
    <ligand>
        <name>ATP</name>
        <dbReference type="ChEBI" id="CHEBI:30616"/>
    </ligand>
</feature>
<dbReference type="InterPro" id="IPR020568">
    <property type="entry name" value="Ribosomal_Su5_D2-typ_SF"/>
</dbReference>
<dbReference type="RefSeq" id="WP_156705074.1">
    <property type="nucleotide sequence ID" value="NZ_CACRUX010000054.1"/>
</dbReference>
<dbReference type="InterPro" id="IPR036554">
    <property type="entry name" value="GHMP_kinase_C_sf"/>
</dbReference>
<feature type="domain" description="GHMP kinase C-terminal" evidence="15">
    <location>
        <begin position="208"/>
        <end position="283"/>
    </location>
</feature>
<evidence type="ECO:0000256" key="11">
    <source>
        <dbReference type="ARBA" id="ARBA00049375"/>
    </source>
</evidence>
<evidence type="ECO:0000256" key="3">
    <source>
        <dbReference type="ARBA" id="ARBA00012078"/>
    </source>
</evidence>
<evidence type="ECO:0000256" key="6">
    <source>
        <dbReference type="ARBA" id="ARBA00022679"/>
    </source>
</evidence>
<comment type="catalytic activity">
    <reaction evidence="11 13">
        <text>L-homoserine + ATP = O-phospho-L-homoserine + ADP + H(+)</text>
        <dbReference type="Rhea" id="RHEA:13985"/>
        <dbReference type="ChEBI" id="CHEBI:15378"/>
        <dbReference type="ChEBI" id="CHEBI:30616"/>
        <dbReference type="ChEBI" id="CHEBI:57476"/>
        <dbReference type="ChEBI" id="CHEBI:57590"/>
        <dbReference type="ChEBI" id="CHEBI:456216"/>
        <dbReference type="EC" id="2.7.1.39"/>
    </reaction>
</comment>
<dbReference type="PRINTS" id="PR00958">
    <property type="entry name" value="HOMSERKINASE"/>
</dbReference>
<keyword evidence="10 13" id="KW-0067">ATP-binding</keyword>
<dbReference type="Pfam" id="PF08544">
    <property type="entry name" value="GHMP_kinases_C"/>
    <property type="match status" value="1"/>
</dbReference>
<dbReference type="HAMAP" id="MF_00384">
    <property type="entry name" value="Homoser_kinase"/>
    <property type="match status" value="1"/>
</dbReference>
<evidence type="ECO:0000256" key="10">
    <source>
        <dbReference type="ARBA" id="ARBA00022840"/>
    </source>
</evidence>
<evidence type="ECO:0000256" key="8">
    <source>
        <dbReference type="ARBA" id="ARBA00022741"/>
    </source>
</evidence>
<dbReference type="Pfam" id="PF00288">
    <property type="entry name" value="GHMP_kinases_N"/>
    <property type="match status" value="1"/>
</dbReference>
<dbReference type="InterPro" id="IPR000870">
    <property type="entry name" value="Homoserine_kinase"/>
</dbReference>
<evidence type="ECO:0000256" key="13">
    <source>
        <dbReference type="HAMAP-Rule" id="MF_00384"/>
    </source>
</evidence>
<dbReference type="SUPFAM" id="SSF55060">
    <property type="entry name" value="GHMP Kinase, C-terminal domain"/>
    <property type="match status" value="1"/>
</dbReference>
<dbReference type="PROSITE" id="PS00627">
    <property type="entry name" value="GHMP_KINASES_ATP"/>
    <property type="match status" value="1"/>
</dbReference>
<dbReference type="EMBL" id="CACRUX010000054">
    <property type="protein sequence ID" value="VYU23123.1"/>
    <property type="molecule type" value="Genomic_DNA"/>
</dbReference>
<comment type="subcellular location">
    <subcellularLocation>
        <location evidence="13">Cytoplasm</location>
    </subcellularLocation>
</comment>
<comment type="function">
    <text evidence="12 13">Catalyzes the ATP-dependent phosphorylation of L-homoserine to L-homoserine phosphate.</text>
</comment>
<dbReference type="GO" id="GO:0009088">
    <property type="term" value="P:threonine biosynthetic process"/>
    <property type="evidence" value="ECO:0007669"/>
    <property type="project" value="UniProtKB-UniRule"/>
</dbReference>
<dbReference type="Gene3D" id="3.30.230.10">
    <property type="match status" value="1"/>
</dbReference>
<evidence type="ECO:0000256" key="1">
    <source>
        <dbReference type="ARBA" id="ARBA00005015"/>
    </source>
</evidence>
<evidence type="ECO:0000259" key="15">
    <source>
        <dbReference type="Pfam" id="PF08544"/>
    </source>
</evidence>
<dbReference type="UniPathway" id="UPA00050">
    <property type="reaction ID" value="UER00064"/>
</dbReference>
<dbReference type="AlphaFoldDB" id="A0A6N3DCG5"/>
<dbReference type="GO" id="GO:0004413">
    <property type="term" value="F:homoserine kinase activity"/>
    <property type="evidence" value="ECO:0007669"/>
    <property type="project" value="UniProtKB-UniRule"/>
</dbReference>
<gene>
    <name evidence="13 16" type="primary">thrB</name>
    <name evidence="16" type="ORF">VRLFYP33_01504</name>
</gene>
<comment type="pathway">
    <text evidence="1 13">Amino-acid biosynthesis; L-threonine biosynthesis; L-threonine from L-aspartate: step 4/5.</text>
</comment>
<dbReference type="GO" id="GO:0005737">
    <property type="term" value="C:cytoplasm"/>
    <property type="evidence" value="ECO:0007669"/>
    <property type="project" value="UniProtKB-SubCell"/>
</dbReference>
<keyword evidence="6 13" id="KW-0808">Transferase</keyword>
<dbReference type="InterPro" id="IPR013750">
    <property type="entry name" value="GHMP_kinase_C_dom"/>
</dbReference>
<keyword evidence="5 13" id="KW-0028">Amino-acid biosynthesis</keyword>
<dbReference type="InterPro" id="IPR006204">
    <property type="entry name" value="GHMP_kinase_N_dom"/>
</dbReference>
<dbReference type="GO" id="GO:0005524">
    <property type="term" value="F:ATP binding"/>
    <property type="evidence" value="ECO:0007669"/>
    <property type="project" value="UniProtKB-UniRule"/>
</dbReference>
<evidence type="ECO:0000256" key="4">
    <source>
        <dbReference type="ARBA" id="ARBA00017858"/>
    </source>
</evidence>
<keyword evidence="7 13" id="KW-0791">Threonine biosynthesis</keyword>
<accession>A0A6N3DCG5</accession>
<protein>
    <recommendedName>
        <fullName evidence="4 13">Homoserine kinase</fullName>
        <shortName evidence="13">HK</shortName>
        <shortName evidence="13">HSK</shortName>
        <ecNumber evidence="3 13">2.7.1.39</ecNumber>
    </recommendedName>
</protein>
<evidence type="ECO:0000256" key="7">
    <source>
        <dbReference type="ARBA" id="ARBA00022697"/>
    </source>
</evidence>
<reference evidence="16" key="1">
    <citation type="submission" date="2019-11" db="EMBL/GenBank/DDBJ databases">
        <authorList>
            <person name="Feng L."/>
        </authorList>
    </citation>
    <scope>NUCLEOTIDE SEQUENCE</scope>
    <source>
        <strain evidence="16">VrattiLFYP33</strain>
    </source>
</reference>
<name>A0A6N3DCG5_9FIRM</name>
<dbReference type="PIRSF" id="PIRSF000676">
    <property type="entry name" value="Homoser_kin"/>
    <property type="match status" value="1"/>
</dbReference>
<dbReference type="NCBIfam" id="TIGR00191">
    <property type="entry name" value="thrB"/>
    <property type="match status" value="1"/>
</dbReference>
<organism evidence="16">
    <name type="scientific">Veillonella ratti</name>
    <dbReference type="NCBI Taxonomy" id="103892"/>
    <lineage>
        <taxon>Bacteria</taxon>
        <taxon>Bacillati</taxon>
        <taxon>Bacillota</taxon>
        <taxon>Negativicutes</taxon>
        <taxon>Veillonellales</taxon>
        <taxon>Veillonellaceae</taxon>
        <taxon>Veillonella</taxon>
    </lineage>
</organism>
<dbReference type="SUPFAM" id="SSF54211">
    <property type="entry name" value="Ribosomal protein S5 domain 2-like"/>
    <property type="match status" value="1"/>
</dbReference>
<dbReference type="EC" id="2.7.1.39" evidence="3 13"/>
<dbReference type="PANTHER" id="PTHR20861">
    <property type="entry name" value="HOMOSERINE/4-DIPHOSPHOCYTIDYL-2-C-METHYL-D-ERYTHRITOL KINASE"/>
    <property type="match status" value="1"/>
</dbReference>
<comment type="similarity">
    <text evidence="2 13">Belongs to the GHMP kinase family. Homoserine kinase subfamily.</text>
</comment>